<feature type="binding site" evidence="9">
    <location>
        <position position="89"/>
    </location>
    <ligand>
        <name>Mg(2+)</name>
        <dbReference type="ChEBI" id="CHEBI:18420"/>
        <label>1</label>
    </ligand>
</feature>
<evidence type="ECO:0000256" key="8">
    <source>
        <dbReference type="ARBA" id="ARBA00032272"/>
    </source>
</evidence>
<evidence type="ECO:0000256" key="4">
    <source>
        <dbReference type="ARBA" id="ARBA00011738"/>
    </source>
</evidence>
<dbReference type="SUPFAM" id="SSF55811">
    <property type="entry name" value="Nudix"/>
    <property type="match status" value="1"/>
</dbReference>
<evidence type="ECO:0000313" key="12">
    <source>
        <dbReference type="EMBL" id="NBG65530.1"/>
    </source>
</evidence>
<sequence>MKIREKKSVFKGFYELFSVKLEEEYSGKIIDREQFNLFDSVAALVWDTQLQKVILVKQFRVGAEKALIEIPAGKRDVEGESASTTAIREIEEEIGYQTDSIKEIAKFFTTPGPVTERMTLFYAEVSHQSGSGGGVKDEHENIELIKMDATTFLQTTFEDAKTIIAQQWFQIHHQN</sequence>
<evidence type="ECO:0000256" key="5">
    <source>
        <dbReference type="ARBA" id="ARBA00016377"/>
    </source>
</evidence>
<dbReference type="Gene3D" id="3.90.79.10">
    <property type="entry name" value="Nucleoside Triphosphate Pyrophosphohydrolase"/>
    <property type="match status" value="1"/>
</dbReference>
<evidence type="ECO:0000256" key="3">
    <source>
        <dbReference type="ARBA" id="ARBA00007275"/>
    </source>
</evidence>
<dbReference type="Proteomes" id="UP000470771">
    <property type="component" value="Unassembled WGS sequence"/>
</dbReference>
<protein>
    <recommendedName>
        <fullName evidence="5">GDP-mannose pyrophosphatase</fullName>
    </recommendedName>
    <alternativeName>
        <fullName evidence="7">GDP-mannose hydrolase</fullName>
    </alternativeName>
    <alternativeName>
        <fullName evidence="8">GDPMK</fullName>
    </alternativeName>
</protein>
<dbReference type="InterPro" id="IPR000086">
    <property type="entry name" value="NUDIX_hydrolase_dom"/>
</dbReference>
<dbReference type="GO" id="GO:0019144">
    <property type="term" value="F:ADP-sugar diphosphatase activity"/>
    <property type="evidence" value="ECO:0007669"/>
    <property type="project" value="TreeGrafter"/>
</dbReference>
<name>A0A6N9NK08_9FLAO</name>
<dbReference type="PROSITE" id="PS51462">
    <property type="entry name" value="NUDIX"/>
    <property type="match status" value="1"/>
</dbReference>
<dbReference type="GO" id="GO:0046872">
    <property type="term" value="F:metal ion binding"/>
    <property type="evidence" value="ECO:0007669"/>
    <property type="project" value="UniProtKB-KW"/>
</dbReference>
<keyword evidence="6" id="KW-0378">Hydrolase</keyword>
<evidence type="ECO:0000256" key="1">
    <source>
        <dbReference type="ARBA" id="ARBA00000847"/>
    </source>
</evidence>
<dbReference type="RefSeq" id="WP_160632483.1">
    <property type="nucleotide sequence ID" value="NZ_WWNE01000005.1"/>
</dbReference>
<evidence type="ECO:0000256" key="10">
    <source>
        <dbReference type="PIRSR" id="PIRSR604385-3"/>
    </source>
</evidence>
<feature type="domain" description="Nudix hydrolase" evidence="11">
    <location>
        <begin position="36"/>
        <end position="170"/>
    </location>
</feature>
<dbReference type="GO" id="GO:0005829">
    <property type="term" value="C:cytosol"/>
    <property type="evidence" value="ECO:0007669"/>
    <property type="project" value="TreeGrafter"/>
</dbReference>
<evidence type="ECO:0000256" key="9">
    <source>
        <dbReference type="PIRSR" id="PIRSR604385-2"/>
    </source>
</evidence>
<dbReference type="GO" id="GO:0019693">
    <property type="term" value="P:ribose phosphate metabolic process"/>
    <property type="evidence" value="ECO:0007669"/>
    <property type="project" value="TreeGrafter"/>
</dbReference>
<dbReference type="NCBIfam" id="TIGR00052">
    <property type="entry name" value="nudix-type nucleoside diphosphatase, YffH/AdpP family"/>
    <property type="match status" value="1"/>
</dbReference>
<reference evidence="12 13" key="1">
    <citation type="submission" date="2019-12" db="EMBL/GenBank/DDBJ databases">
        <authorList>
            <person name="Zhao J."/>
        </authorList>
    </citation>
    <scope>NUCLEOTIDE SEQUENCE [LARGE SCALE GENOMIC DNA]</scope>
    <source>
        <strain evidence="12 13">S-15</strain>
    </source>
</reference>
<feature type="binding site" evidence="9">
    <location>
        <position position="93"/>
    </location>
    <ligand>
        <name>Mg(2+)</name>
        <dbReference type="ChEBI" id="CHEBI:18420"/>
        <label>1</label>
    </ligand>
</feature>
<organism evidence="12 13">
    <name type="scientific">Acidiluteibacter ferrifornacis</name>
    <dbReference type="NCBI Taxonomy" id="2692424"/>
    <lineage>
        <taxon>Bacteria</taxon>
        <taxon>Pseudomonadati</taxon>
        <taxon>Bacteroidota</taxon>
        <taxon>Flavobacteriia</taxon>
        <taxon>Flavobacteriales</taxon>
        <taxon>Cryomorphaceae</taxon>
        <taxon>Acidiluteibacter</taxon>
    </lineage>
</organism>
<feature type="binding site" evidence="9">
    <location>
        <position position="140"/>
    </location>
    <ligand>
        <name>Mg(2+)</name>
        <dbReference type="ChEBI" id="CHEBI:18420"/>
        <label>1</label>
    </ligand>
</feature>
<dbReference type="EMBL" id="WWNE01000005">
    <property type="protein sequence ID" value="NBG65530.1"/>
    <property type="molecule type" value="Genomic_DNA"/>
</dbReference>
<comment type="caution">
    <text evidence="12">The sequence shown here is derived from an EMBL/GenBank/DDBJ whole genome shotgun (WGS) entry which is preliminary data.</text>
</comment>
<evidence type="ECO:0000259" key="11">
    <source>
        <dbReference type="PROSITE" id="PS51462"/>
    </source>
</evidence>
<feature type="short sequence motif" description="Nudix box" evidence="10">
    <location>
        <begin position="73"/>
        <end position="96"/>
    </location>
</feature>
<keyword evidence="13" id="KW-1185">Reference proteome</keyword>
<dbReference type="GO" id="GO:0006753">
    <property type="term" value="P:nucleoside phosphate metabolic process"/>
    <property type="evidence" value="ECO:0007669"/>
    <property type="project" value="TreeGrafter"/>
</dbReference>
<dbReference type="Pfam" id="PF00293">
    <property type="entry name" value="NUDIX"/>
    <property type="match status" value="1"/>
</dbReference>
<keyword evidence="9" id="KW-0479">Metal-binding</keyword>
<dbReference type="PANTHER" id="PTHR11839">
    <property type="entry name" value="UDP/ADP-SUGAR PYROPHOSPHATASE"/>
    <property type="match status" value="1"/>
</dbReference>
<dbReference type="InterPro" id="IPR004385">
    <property type="entry name" value="NDP_pyrophosphatase"/>
</dbReference>
<comment type="subunit">
    <text evidence="4">Homodimer.</text>
</comment>
<dbReference type="AlphaFoldDB" id="A0A6N9NK08"/>
<proteinExistence type="inferred from homology"/>
<keyword evidence="9" id="KW-0460">Magnesium</keyword>
<feature type="binding site" evidence="9">
    <location>
        <position position="72"/>
    </location>
    <ligand>
        <name>Mg(2+)</name>
        <dbReference type="ChEBI" id="CHEBI:18420"/>
        <label>1</label>
    </ligand>
</feature>
<evidence type="ECO:0000313" key="13">
    <source>
        <dbReference type="Proteomes" id="UP000470771"/>
    </source>
</evidence>
<comment type="catalytic activity">
    <reaction evidence="1">
        <text>GDP-alpha-D-mannose + H2O = alpha-D-mannose 1-phosphate + GMP + 2 H(+)</text>
        <dbReference type="Rhea" id="RHEA:27978"/>
        <dbReference type="ChEBI" id="CHEBI:15377"/>
        <dbReference type="ChEBI" id="CHEBI:15378"/>
        <dbReference type="ChEBI" id="CHEBI:57527"/>
        <dbReference type="ChEBI" id="CHEBI:58115"/>
        <dbReference type="ChEBI" id="CHEBI:58409"/>
    </reaction>
</comment>
<gene>
    <name evidence="12" type="ORF">GQN54_05345</name>
</gene>
<comment type="cofactor">
    <cofactor evidence="2 9">
        <name>Mg(2+)</name>
        <dbReference type="ChEBI" id="CHEBI:18420"/>
    </cofactor>
</comment>
<accession>A0A6N9NK08</accession>
<dbReference type="PANTHER" id="PTHR11839:SF18">
    <property type="entry name" value="NUDIX HYDROLASE DOMAIN-CONTAINING PROTEIN"/>
    <property type="match status" value="1"/>
</dbReference>
<evidence type="ECO:0000256" key="6">
    <source>
        <dbReference type="ARBA" id="ARBA00022801"/>
    </source>
</evidence>
<evidence type="ECO:0000256" key="2">
    <source>
        <dbReference type="ARBA" id="ARBA00001946"/>
    </source>
</evidence>
<dbReference type="InterPro" id="IPR015797">
    <property type="entry name" value="NUDIX_hydrolase-like_dom_sf"/>
</dbReference>
<evidence type="ECO:0000256" key="7">
    <source>
        <dbReference type="ARBA" id="ARBA00032162"/>
    </source>
</evidence>
<comment type="similarity">
    <text evidence="3">Belongs to the Nudix hydrolase family. NudK subfamily.</text>
</comment>